<comment type="caution">
    <text evidence="1">The sequence shown here is derived from an EMBL/GenBank/DDBJ whole genome shotgun (WGS) entry which is preliminary data.</text>
</comment>
<organism evidence="1 2">
    <name type="scientific">Nonomuraea deserti</name>
    <dbReference type="NCBI Taxonomy" id="1848322"/>
    <lineage>
        <taxon>Bacteria</taxon>
        <taxon>Bacillati</taxon>
        <taxon>Actinomycetota</taxon>
        <taxon>Actinomycetes</taxon>
        <taxon>Streptosporangiales</taxon>
        <taxon>Streptosporangiaceae</taxon>
        <taxon>Nonomuraea</taxon>
    </lineage>
</organism>
<dbReference type="Proteomes" id="UP000295258">
    <property type="component" value="Unassembled WGS sequence"/>
</dbReference>
<reference evidence="1 2" key="1">
    <citation type="submission" date="2019-03" db="EMBL/GenBank/DDBJ databases">
        <title>Draft genome sequences of novel Actinobacteria.</title>
        <authorList>
            <person name="Sahin N."/>
            <person name="Ay H."/>
            <person name="Saygin H."/>
        </authorList>
    </citation>
    <scope>NUCLEOTIDE SEQUENCE [LARGE SCALE GENOMIC DNA]</scope>
    <source>
        <strain evidence="1 2">KC310</strain>
    </source>
</reference>
<name>A0A4R4UAH5_9ACTN</name>
<keyword evidence="2" id="KW-1185">Reference proteome</keyword>
<proteinExistence type="predicted"/>
<gene>
    <name evidence="1" type="ORF">E1292_45595</name>
</gene>
<dbReference type="EMBL" id="SMKO01000248">
    <property type="protein sequence ID" value="TDC88517.1"/>
    <property type="molecule type" value="Genomic_DNA"/>
</dbReference>
<sequence length="63" mass="7033">MTGPRASLREARLRACSQVVAFVSRHLGSPFATPALFKQPGDRFRYPVAGCADRSSRKRDQVR</sequence>
<accession>A0A4R4UAH5</accession>
<evidence type="ECO:0000313" key="1">
    <source>
        <dbReference type="EMBL" id="TDC88517.1"/>
    </source>
</evidence>
<dbReference type="AlphaFoldDB" id="A0A4R4UAH5"/>
<evidence type="ECO:0000313" key="2">
    <source>
        <dbReference type="Proteomes" id="UP000295258"/>
    </source>
</evidence>
<protein>
    <submittedName>
        <fullName evidence="1">Uncharacterized protein</fullName>
    </submittedName>
</protein>